<dbReference type="InterPro" id="IPR029044">
    <property type="entry name" value="Nucleotide-diphossugar_trans"/>
</dbReference>
<dbReference type="Gene3D" id="3.90.550.20">
    <property type="match status" value="1"/>
</dbReference>
<dbReference type="PANTHER" id="PTHR31834">
    <property type="entry name" value="INITIATION-SPECIFIC ALPHA-1,6-MANNOSYLTRANSFERASE"/>
    <property type="match status" value="1"/>
</dbReference>
<keyword evidence="3" id="KW-1185">Reference proteome</keyword>
<dbReference type="PANTHER" id="PTHR31834:SF8">
    <property type="entry name" value="TRANSFERASE, PUTATIVE (AFU_ORTHOLOGUE AFUA_6G14040)-RELATED"/>
    <property type="match status" value="1"/>
</dbReference>
<sequence>MPLGGRLTRQIQRALPVYAVIIFVVSFISFHESVSSSLKSADLWKRDFHSKSSSKALGDSFPKKIWQTWKVDPLAFEERDLMSAKTWTAKNPGYRYEVLTDGNDMHYVETHFGPNALNRPDIVYIYRTLTARIIKADILRYLIMYIEGGLYVDIDVEALKPVERFIPDRYVEKDIDMVIGVEIDQPHFVNHTILGPKSQSFCQWTFMCKPRLPVMLKLVDNIIKWLNEVAQKQNVPISEIVLDFDEVIVGTGPSAFTNAVLAELSARNGQKVTWDTFHNMAESKLVGGVLVLTVEAFAAGQGHSDSGNHNARTALVKHHYHASNWPNRHPRYNHPVYGEVEKCNWDVECVALWDISKWEFENLPEEEQARLIAEKQAAIAAEQAQANQDQAPMQIPPS</sequence>
<evidence type="ECO:0000313" key="2">
    <source>
        <dbReference type="EMBL" id="RDW95141.1"/>
    </source>
</evidence>
<reference evidence="2 3" key="1">
    <citation type="journal article" date="2018" name="IMA Fungus">
        <title>IMA Genome-F 9: Draft genome sequence of Annulohypoxylon stygium, Aspergillus mulundensis, Berkeleyomyces basicola (syn. Thielaviopsis basicola), Ceratocystis smalleyi, two Cercospora beticola strains, Coleophoma cylindrospora, Fusarium fracticaudum, Phialophora cf. hyalina, and Morchella septimelata.</title>
        <authorList>
            <person name="Wingfield B.D."/>
            <person name="Bills G.F."/>
            <person name="Dong Y."/>
            <person name="Huang W."/>
            <person name="Nel W.J."/>
            <person name="Swalarsk-Parry B.S."/>
            <person name="Vaghefi N."/>
            <person name="Wilken P.M."/>
            <person name="An Z."/>
            <person name="de Beer Z.W."/>
            <person name="De Vos L."/>
            <person name="Chen L."/>
            <person name="Duong T.A."/>
            <person name="Gao Y."/>
            <person name="Hammerbacher A."/>
            <person name="Kikkert J.R."/>
            <person name="Li Y."/>
            <person name="Li H."/>
            <person name="Li K."/>
            <person name="Li Q."/>
            <person name="Liu X."/>
            <person name="Ma X."/>
            <person name="Naidoo K."/>
            <person name="Pethybridge S.J."/>
            <person name="Sun J."/>
            <person name="Steenkamp E.T."/>
            <person name="van der Nest M.A."/>
            <person name="van Wyk S."/>
            <person name="Wingfield M.J."/>
            <person name="Xiong C."/>
            <person name="Yue Q."/>
            <person name="Zhang X."/>
        </authorList>
    </citation>
    <scope>NUCLEOTIDE SEQUENCE [LARGE SCALE GENOMIC DNA]</scope>
    <source>
        <strain evidence="2 3">BP5796</strain>
    </source>
</reference>
<evidence type="ECO:0000313" key="3">
    <source>
        <dbReference type="Proteomes" id="UP000256328"/>
    </source>
</evidence>
<dbReference type="InterPro" id="IPR007577">
    <property type="entry name" value="GlycoTrfase_DXD_sugar-bd_CS"/>
</dbReference>
<keyword evidence="2" id="KW-0808">Transferase</keyword>
<dbReference type="EMBL" id="PDLN01000001">
    <property type="protein sequence ID" value="RDW95141.1"/>
    <property type="molecule type" value="Genomic_DNA"/>
</dbReference>
<protein>
    <submittedName>
        <fullName evidence="2">Putative glycosyl transferase</fullName>
    </submittedName>
</protein>
<dbReference type="FunFam" id="3.90.550.20:FF:000004">
    <property type="entry name" value="Glycosyltransferase family 32 protein"/>
    <property type="match status" value="1"/>
</dbReference>
<dbReference type="SUPFAM" id="SSF53448">
    <property type="entry name" value="Nucleotide-diphospho-sugar transferases"/>
    <property type="match status" value="1"/>
</dbReference>
<dbReference type="Proteomes" id="UP000256328">
    <property type="component" value="Unassembled WGS sequence"/>
</dbReference>
<accession>A0A3D8T9N8</accession>
<comment type="similarity">
    <text evidence="1">Belongs to the glycosyltransferase 32 family.</text>
</comment>
<dbReference type="OrthoDB" id="409543at2759"/>
<dbReference type="AlphaFoldDB" id="A0A3D8T9N8"/>
<name>A0A3D8T9N8_9HELO</name>
<dbReference type="GO" id="GO:0006487">
    <property type="term" value="P:protein N-linked glycosylation"/>
    <property type="evidence" value="ECO:0007669"/>
    <property type="project" value="TreeGrafter"/>
</dbReference>
<gene>
    <name evidence="2" type="ORF">BP5796_00904</name>
</gene>
<dbReference type="GO" id="GO:0000009">
    <property type="term" value="F:alpha-1,6-mannosyltransferase activity"/>
    <property type="evidence" value="ECO:0007669"/>
    <property type="project" value="InterPro"/>
</dbReference>
<proteinExistence type="inferred from homology"/>
<evidence type="ECO:0000256" key="1">
    <source>
        <dbReference type="ARBA" id="ARBA00009003"/>
    </source>
</evidence>
<dbReference type="GO" id="GO:0000136">
    <property type="term" value="C:mannan polymerase complex"/>
    <property type="evidence" value="ECO:0007669"/>
    <property type="project" value="TreeGrafter"/>
</dbReference>
<organism evidence="2 3">
    <name type="scientific">Coleophoma crateriformis</name>
    <dbReference type="NCBI Taxonomy" id="565419"/>
    <lineage>
        <taxon>Eukaryota</taxon>
        <taxon>Fungi</taxon>
        <taxon>Dikarya</taxon>
        <taxon>Ascomycota</taxon>
        <taxon>Pezizomycotina</taxon>
        <taxon>Leotiomycetes</taxon>
        <taxon>Helotiales</taxon>
        <taxon>Dermateaceae</taxon>
        <taxon>Coleophoma</taxon>
    </lineage>
</organism>
<comment type="caution">
    <text evidence="2">The sequence shown here is derived from an EMBL/GenBank/DDBJ whole genome shotgun (WGS) entry which is preliminary data.</text>
</comment>
<dbReference type="Pfam" id="PF04488">
    <property type="entry name" value="Gly_transf_sug"/>
    <property type="match status" value="1"/>
</dbReference>
<dbReference type="InterPro" id="IPR039367">
    <property type="entry name" value="Och1-like"/>
</dbReference>